<feature type="repeat" description="TPR" evidence="1">
    <location>
        <begin position="563"/>
        <end position="596"/>
    </location>
</feature>
<sequence length="703" mass="75766">MLVTDTRNLIAEMKSISTVQSYLIRGLVLLMPLFFLPITSDFFNINKIALLVVVTLVALILWSLQNLRLRHFSFRTNPLDIPNLLFAVGLAVSAVATFNKWHAFVFPGVVTAAVSSVLFYFMVVQYLTEDGRENQGNMGSKVEGIVSAWVVGVILASLILLLSNIGVFGLASRVLPLPVWLKSQFFSPVGSIVGTILLFVSSAPVIFGRVMKSLNVDSKRSSIVISGLVLAGFVIFIASTSFAVYQVLPGKKAAFANLPFSAGWSIALEAFKQKPLFGVGPGDFTEAFSKYRPVDYNMGKHWDTAFAASSNWYLDIFTTAGLIGLAALGFILASLRKMFKTAPDVGDLPYVKASIVTMLLIFLFSTATTNLIFVFFVALSILGAYATKNVRFEFSVLGDSLDGKEGSFNLMALLVSLTAGVALMLVFVFGGKAYMADVAYRDALNVVANRGKYKDVMDAMSRAIALNPGVDMYRMDYSQIALALVQEIASKKDLTDADKKDIAQLVQIAVDQGKAGIALNQNRSANWAKLGTIYKTLMPIVQGADQFTISVYQQAIALDPVNPNLRIALGGVFYSLKDYDNAISAFQLAVASKPDLANAHYNLAIALRDAGKTAQAASEMQEVLKLVKSGSQDYDLAKKELDSLQAKLKQKAEEASASAGVVRGTGGQAPLQAPQPAPSPIVTPKLELPANGQPPATSSAEEK</sequence>
<feature type="transmembrane region" description="Helical" evidence="3">
    <location>
        <begin position="223"/>
        <end position="248"/>
    </location>
</feature>
<name>A0A1G1UZR3_9BACT</name>
<evidence type="ECO:0000256" key="1">
    <source>
        <dbReference type="PROSITE-ProRule" id="PRU00339"/>
    </source>
</evidence>
<feature type="transmembrane region" description="Helical" evidence="3">
    <location>
        <begin position="22"/>
        <end position="42"/>
    </location>
</feature>
<gene>
    <name evidence="4" type="ORF">A2782_03990</name>
</gene>
<feature type="region of interest" description="Disordered" evidence="2">
    <location>
        <begin position="655"/>
        <end position="703"/>
    </location>
</feature>
<feature type="transmembrane region" description="Helical" evidence="3">
    <location>
        <begin position="79"/>
        <end position="98"/>
    </location>
</feature>
<feature type="transmembrane region" description="Helical" evidence="3">
    <location>
        <begin position="356"/>
        <end position="386"/>
    </location>
</feature>
<keyword evidence="3" id="KW-0812">Transmembrane</keyword>
<evidence type="ECO:0000256" key="2">
    <source>
        <dbReference type="SAM" id="MobiDB-lite"/>
    </source>
</evidence>
<dbReference type="AlphaFoldDB" id="A0A1G1UZR3"/>
<dbReference type="EMBL" id="MHBW01000025">
    <property type="protein sequence ID" value="OGY08561.1"/>
    <property type="molecule type" value="Genomic_DNA"/>
</dbReference>
<feature type="transmembrane region" description="Helical" evidence="3">
    <location>
        <begin position="48"/>
        <end position="67"/>
    </location>
</feature>
<feature type="compositionally biased region" description="Polar residues" evidence="2">
    <location>
        <begin position="694"/>
        <end position="703"/>
    </location>
</feature>
<feature type="transmembrane region" description="Helical" evidence="3">
    <location>
        <begin position="148"/>
        <end position="171"/>
    </location>
</feature>
<organism evidence="4 5">
    <name type="scientific">Candidatus Blackburnbacteria bacterium RIFCSPHIGHO2_01_FULL_43_15b</name>
    <dbReference type="NCBI Taxonomy" id="1797513"/>
    <lineage>
        <taxon>Bacteria</taxon>
        <taxon>Candidatus Blackburniibacteriota</taxon>
    </lineage>
</organism>
<evidence type="ECO:0000256" key="3">
    <source>
        <dbReference type="SAM" id="Phobius"/>
    </source>
</evidence>
<evidence type="ECO:0000313" key="5">
    <source>
        <dbReference type="Proteomes" id="UP000177967"/>
    </source>
</evidence>
<keyword evidence="1" id="KW-0802">TPR repeat</keyword>
<comment type="caution">
    <text evidence="4">The sequence shown here is derived from an EMBL/GenBank/DDBJ whole genome shotgun (WGS) entry which is preliminary data.</text>
</comment>
<dbReference type="PROSITE" id="PS50005">
    <property type="entry name" value="TPR"/>
    <property type="match status" value="1"/>
</dbReference>
<dbReference type="Gene3D" id="1.25.40.10">
    <property type="entry name" value="Tetratricopeptide repeat domain"/>
    <property type="match status" value="1"/>
</dbReference>
<feature type="transmembrane region" description="Helical" evidence="3">
    <location>
        <begin position="104"/>
        <end position="127"/>
    </location>
</feature>
<keyword evidence="3" id="KW-0472">Membrane</keyword>
<feature type="transmembrane region" description="Helical" evidence="3">
    <location>
        <begin position="312"/>
        <end position="335"/>
    </location>
</feature>
<reference evidence="4 5" key="1">
    <citation type="journal article" date="2016" name="Nat. Commun.">
        <title>Thousands of microbial genomes shed light on interconnected biogeochemical processes in an aquifer system.</title>
        <authorList>
            <person name="Anantharaman K."/>
            <person name="Brown C.T."/>
            <person name="Hug L.A."/>
            <person name="Sharon I."/>
            <person name="Castelle C.J."/>
            <person name="Probst A.J."/>
            <person name="Thomas B.C."/>
            <person name="Singh A."/>
            <person name="Wilkins M.J."/>
            <person name="Karaoz U."/>
            <person name="Brodie E.L."/>
            <person name="Williams K.H."/>
            <person name="Hubbard S.S."/>
            <person name="Banfield J.F."/>
        </authorList>
    </citation>
    <scope>NUCLEOTIDE SEQUENCE [LARGE SCALE GENOMIC DNA]</scope>
</reference>
<dbReference type="STRING" id="1797513.A2782_03990"/>
<dbReference type="InterPro" id="IPR019734">
    <property type="entry name" value="TPR_rpt"/>
</dbReference>
<keyword evidence="3" id="KW-1133">Transmembrane helix</keyword>
<protein>
    <submittedName>
        <fullName evidence="4">Uncharacterized protein</fullName>
    </submittedName>
</protein>
<dbReference type="SUPFAM" id="SSF48452">
    <property type="entry name" value="TPR-like"/>
    <property type="match status" value="1"/>
</dbReference>
<evidence type="ECO:0000313" key="4">
    <source>
        <dbReference type="EMBL" id="OGY08561.1"/>
    </source>
</evidence>
<feature type="transmembrane region" description="Helical" evidence="3">
    <location>
        <begin position="191"/>
        <end position="211"/>
    </location>
</feature>
<dbReference type="SMART" id="SM00028">
    <property type="entry name" value="TPR"/>
    <property type="match status" value="2"/>
</dbReference>
<dbReference type="Proteomes" id="UP000177967">
    <property type="component" value="Unassembled WGS sequence"/>
</dbReference>
<dbReference type="Pfam" id="PF13432">
    <property type="entry name" value="TPR_16"/>
    <property type="match status" value="1"/>
</dbReference>
<accession>A0A1G1UZR3</accession>
<dbReference type="InterPro" id="IPR011990">
    <property type="entry name" value="TPR-like_helical_dom_sf"/>
</dbReference>
<feature type="transmembrane region" description="Helical" evidence="3">
    <location>
        <begin position="406"/>
        <end position="431"/>
    </location>
</feature>
<proteinExistence type="predicted"/>